<dbReference type="HAMAP" id="MF_00101">
    <property type="entry name" value="AcpS"/>
    <property type="match status" value="1"/>
</dbReference>
<dbReference type="GO" id="GO:0005737">
    <property type="term" value="C:cytoplasm"/>
    <property type="evidence" value="ECO:0007669"/>
    <property type="project" value="UniProtKB-SubCell"/>
</dbReference>
<feature type="binding site" evidence="8">
    <location>
        <position position="8"/>
    </location>
    <ligand>
        <name>Mg(2+)</name>
        <dbReference type="ChEBI" id="CHEBI:18420"/>
    </ligand>
</feature>
<accession>A0A7Y0HYH4</accession>
<dbReference type="GO" id="GO:0006633">
    <property type="term" value="P:fatty acid biosynthetic process"/>
    <property type="evidence" value="ECO:0007669"/>
    <property type="project" value="UniProtKB-UniRule"/>
</dbReference>
<dbReference type="InterPro" id="IPR008278">
    <property type="entry name" value="4-PPantetheinyl_Trfase_dom"/>
</dbReference>
<keyword evidence="6 8" id="KW-0443">Lipid metabolism</keyword>
<dbReference type="Gene3D" id="3.90.470.20">
    <property type="entry name" value="4'-phosphopantetheinyl transferase domain"/>
    <property type="match status" value="1"/>
</dbReference>
<comment type="caution">
    <text evidence="10">The sequence shown here is derived from an EMBL/GenBank/DDBJ whole genome shotgun (WGS) entry which is preliminary data.</text>
</comment>
<dbReference type="Proteomes" id="UP000588277">
    <property type="component" value="Unassembled WGS sequence"/>
</dbReference>
<keyword evidence="8" id="KW-0963">Cytoplasm</keyword>
<evidence type="ECO:0000313" key="10">
    <source>
        <dbReference type="EMBL" id="NMN01296.1"/>
    </source>
</evidence>
<dbReference type="GO" id="GO:0000287">
    <property type="term" value="F:magnesium ion binding"/>
    <property type="evidence" value="ECO:0007669"/>
    <property type="project" value="UniProtKB-UniRule"/>
</dbReference>
<feature type="binding site" evidence="8">
    <location>
        <position position="61"/>
    </location>
    <ligand>
        <name>Mg(2+)</name>
        <dbReference type="ChEBI" id="CHEBI:18420"/>
    </ligand>
</feature>
<evidence type="ECO:0000256" key="3">
    <source>
        <dbReference type="ARBA" id="ARBA00022723"/>
    </source>
</evidence>
<evidence type="ECO:0000256" key="7">
    <source>
        <dbReference type="ARBA" id="ARBA00023160"/>
    </source>
</evidence>
<evidence type="ECO:0000256" key="2">
    <source>
        <dbReference type="ARBA" id="ARBA00022679"/>
    </source>
</evidence>
<keyword evidence="11" id="KW-1185">Reference proteome</keyword>
<dbReference type="GO" id="GO:0008897">
    <property type="term" value="F:holo-[acyl-carrier-protein] synthase activity"/>
    <property type="evidence" value="ECO:0007669"/>
    <property type="project" value="UniProtKB-UniRule"/>
</dbReference>
<evidence type="ECO:0000313" key="11">
    <source>
        <dbReference type="Proteomes" id="UP000588277"/>
    </source>
</evidence>
<evidence type="ECO:0000256" key="1">
    <source>
        <dbReference type="ARBA" id="ARBA00022516"/>
    </source>
</evidence>
<comment type="subcellular location">
    <subcellularLocation>
        <location evidence="8">Cytoplasm</location>
    </subcellularLocation>
</comment>
<keyword evidence="5 8" id="KW-0460">Magnesium</keyword>
<dbReference type="RefSeq" id="WP_169276375.1">
    <property type="nucleotide sequence ID" value="NZ_JAAIIH010000022.1"/>
</dbReference>
<dbReference type="InterPro" id="IPR037143">
    <property type="entry name" value="4-PPantetheinyl_Trfase_dom_sf"/>
</dbReference>
<evidence type="ECO:0000259" key="9">
    <source>
        <dbReference type="Pfam" id="PF01648"/>
    </source>
</evidence>
<comment type="function">
    <text evidence="8">Transfers the 4'-phosphopantetheine moiety from coenzyme A to a Ser of acyl-carrier-protein.</text>
</comment>
<dbReference type="SUPFAM" id="SSF56214">
    <property type="entry name" value="4'-phosphopantetheinyl transferase"/>
    <property type="match status" value="1"/>
</dbReference>
<evidence type="ECO:0000256" key="6">
    <source>
        <dbReference type="ARBA" id="ARBA00023098"/>
    </source>
</evidence>
<reference evidence="10 11" key="1">
    <citation type="submission" date="2020-02" db="EMBL/GenBank/DDBJ databases">
        <title>Characterization of phylogenetic diversity of novel bifidobacterial species isolated in Czech ZOOs.</title>
        <authorList>
            <person name="Lugli G.A."/>
            <person name="Vera N.B."/>
            <person name="Ventura M."/>
        </authorList>
    </citation>
    <scope>NUCLEOTIDE SEQUENCE [LARGE SCALE GENOMIC DNA]</scope>
    <source>
        <strain evidence="10 11">DSM 109958</strain>
    </source>
</reference>
<keyword evidence="7 8" id="KW-0275">Fatty acid biosynthesis</keyword>
<keyword evidence="2 8" id="KW-0808">Transferase</keyword>
<feature type="domain" description="4'-phosphopantetheinyl transferase" evidence="9">
    <location>
        <begin position="4"/>
        <end position="111"/>
    </location>
</feature>
<dbReference type="InterPro" id="IPR002582">
    <property type="entry name" value="ACPS"/>
</dbReference>
<dbReference type="EMBL" id="JAAIIH010000022">
    <property type="protein sequence ID" value="NMN01296.1"/>
    <property type="molecule type" value="Genomic_DNA"/>
</dbReference>
<dbReference type="AlphaFoldDB" id="A0A7Y0HYH4"/>
<dbReference type="InterPro" id="IPR004568">
    <property type="entry name" value="Ppantetheine-prot_Trfase_dom"/>
</dbReference>
<comment type="cofactor">
    <cofactor evidence="8">
        <name>Mg(2+)</name>
        <dbReference type="ChEBI" id="CHEBI:18420"/>
    </cofactor>
</comment>
<sequence length="177" mass="18251">MILGLGHDVTDVAAFGEQLTEPGSRMRALFSARELRQSALRAQAKRDGEAVHLAARWAGKEAVVKAWCEALALGAAPVAPPYTLDDCPWSGIEILDDARGVPRVALRGDVEERLAASLRAAGVLPAAGAADVAAGAADVAADAAMVRWHLSLSHDGPIASAVAVLDLLDLPHLAGVA</sequence>
<evidence type="ECO:0000256" key="5">
    <source>
        <dbReference type="ARBA" id="ARBA00022842"/>
    </source>
</evidence>
<protein>
    <recommendedName>
        <fullName evidence="8">Holo-[acyl-carrier-protein] synthase</fullName>
        <shortName evidence="8">Holo-ACP synthase</shortName>
        <ecNumber evidence="8">2.7.8.7</ecNumber>
    </recommendedName>
    <alternativeName>
        <fullName evidence="8">4'-phosphopantetheinyl transferase AcpS</fullName>
    </alternativeName>
</protein>
<proteinExistence type="inferred from homology"/>
<dbReference type="NCBIfam" id="TIGR00556">
    <property type="entry name" value="pantethn_trn"/>
    <property type="match status" value="1"/>
</dbReference>
<comment type="catalytic activity">
    <reaction evidence="8">
        <text>apo-[ACP] + CoA = holo-[ACP] + adenosine 3',5'-bisphosphate + H(+)</text>
        <dbReference type="Rhea" id="RHEA:12068"/>
        <dbReference type="Rhea" id="RHEA-COMP:9685"/>
        <dbReference type="Rhea" id="RHEA-COMP:9690"/>
        <dbReference type="ChEBI" id="CHEBI:15378"/>
        <dbReference type="ChEBI" id="CHEBI:29999"/>
        <dbReference type="ChEBI" id="CHEBI:57287"/>
        <dbReference type="ChEBI" id="CHEBI:58343"/>
        <dbReference type="ChEBI" id="CHEBI:64479"/>
        <dbReference type="EC" id="2.7.8.7"/>
    </reaction>
</comment>
<name>A0A7Y0HYH4_9BIFI</name>
<evidence type="ECO:0000256" key="8">
    <source>
        <dbReference type="HAMAP-Rule" id="MF_00101"/>
    </source>
</evidence>
<evidence type="ECO:0000256" key="4">
    <source>
        <dbReference type="ARBA" id="ARBA00022832"/>
    </source>
</evidence>
<keyword evidence="1 8" id="KW-0444">Lipid biosynthesis</keyword>
<organism evidence="10 11">
    <name type="scientific">Bifidobacterium moraviense</name>
    <dbReference type="NCBI Taxonomy" id="2675323"/>
    <lineage>
        <taxon>Bacteria</taxon>
        <taxon>Bacillati</taxon>
        <taxon>Actinomycetota</taxon>
        <taxon>Actinomycetes</taxon>
        <taxon>Bifidobacteriales</taxon>
        <taxon>Bifidobacteriaceae</taxon>
        <taxon>Bifidobacterium</taxon>
    </lineage>
</organism>
<keyword evidence="4 8" id="KW-0276">Fatty acid metabolism</keyword>
<dbReference type="EC" id="2.7.8.7" evidence="8"/>
<dbReference type="Pfam" id="PF01648">
    <property type="entry name" value="ACPS"/>
    <property type="match status" value="1"/>
</dbReference>
<gene>
    <name evidence="8" type="primary">acpS</name>
    <name evidence="10" type="ORF">G1C96_1883</name>
</gene>
<keyword evidence="3 8" id="KW-0479">Metal-binding</keyword>
<comment type="similarity">
    <text evidence="8">Belongs to the P-Pant transferase superfamily. AcpS family.</text>
</comment>